<feature type="region of interest" description="Disordered" evidence="1">
    <location>
        <begin position="319"/>
        <end position="385"/>
    </location>
</feature>
<dbReference type="Proteomes" id="UP001303115">
    <property type="component" value="Unassembled WGS sequence"/>
</dbReference>
<dbReference type="InterPro" id="IPR000253">
    <property type="entry name" value="FHA_dom"/>
</dbReference>
<gene>
    <name evidence="4" type="ORF">C8A01DRAFT_44309</name>
</gene>
<dbReference type="Gene3D" id="2.60.200.20">
    <property type="match status" value="1"/>
</dbReference>
<dbReference type="Pfam" id="PF00498">
    <property type="entry name" value="FHA"/>
    <property type="match status" value="1"/>
</dbReference>
<dbReference type="InterPro" id="IPR008984">
    <property type="entry name" value="SMAD_FHA_dom_sf"/>
</dbReference>
<proteinExistence type="predicted"/>
<feature type="compositionally biased region" description="Low complexity" evidence="1">
    <location>
        <begin position="614"/>
        <end position="627"/>
    </location>
</feature>
<evidence type="ECO:0000313" key="4">
    <source>
        <dbReference type="EMBL" id="KAK4042688.1"/>
    </source>
</evidence>
<dbReference type="AlphaFoldDB" id="A0AAN6PMN3"/>
<feature type="compositionally biased region" description="Acidic residues" evidence="1">
    <location>
        <begin position="352"/>
        <end position="367"/>
    </location>
</feature>
<evidence type="ECO:0000259" key="3">
    <source>
        <dbReference type="PROSITE" id="PS50006"/>
    </source>
</evidence>
<feature type="domain" description="FHA" evidence="3">
    <location>
        <begin position="51"/>
        <end position="112"/>
    </location>
</feature>
<evidence type="ECO:0000256" key="2">
    <source>
        <dbReference type="SAM" id="Phobius"/>
    </source>
</evidence>
<evidence type="ECO:0000256" key="1">
    <source>
        <dbReference type="SAM" id="MobiDB-lite"/>
    </source>
</evidence>
<keyword evidence="5" id="KW-1185">Reference proteome</keyword>
<sequence length="715" mass="77247">MTTAADPLKSASGTDTASLQVVLSLSADRSSGADVLFPERRITLYDGKESITIGRASKISTKGFVAGIDNAWFDSPVMSRLHARLFARMDQKKVEIRDLGSLHGTYVNDSDRLAADELRELKDGDTLRFGAPIWRGQDQFVPTKVKVGLQFPTRDGTSTFQVPDESDDEDSSESEDNIKSTINGRRPAVQNSSVQTTAADTQIIDLTGAQGGRQAPNVIDLSTPRSSPIRVHDETPASSLESHNDEVENIDIDQPNSPELGGPVLHDNSGDMIDVHRVGFPPSDVEHDGFDLEDEDEEHYGSDSLRWTDDDSQIDYPYEESEVSHLDSYSEASTDEEMDYTDDIDGIGSTDSLDDGMDLEDEDDITSDDGGAGVDSPNRHNSLYWDDDEFPPRLPILDYPEIVPLVDSLSSAPVPPNPSQIAPGVNTVASIDWLLNSDLPQPSIPAPPQKHVVPADSTSAKKAEALGMRTGKLDFFQAREQNKMALEAQKSVCPRPTSVQALCNEDEPVDGPSNYKFGPADLATEKEASRPPQVSQLVSAPLISPPFESVSSHVESQWSFSPCEPRAIGSPVSLGGDVDGCARRTHVGISDIVNTWQPSPSEGKLKRKADDISETTQEQEQWAAQAAKPFSPAPSVSEEEGQPESLEPHAAQELAELSDQGGEQPAIAAPRVLERPVKRARISRVAERLGYAALGGVTAGAMIVGTLIYTAPTFG</sequence>
<feature type="region of interest" description="Disordered" evidence="1">
    <location>
        <begin position="592"/>
        <end position="647"/>
    </location>
</feature>
<dbReference type="SMART" id="SM00240">
    <property type="entry name" value="FHA"/>
    <property type="match status" value="1"/>
</dbReference>
<dbReference type="EMBL" id="MU854337">
    <property type="protein sequence ID" value="KAK4042688.1"/>
    <property type="molecule type" value="Genomic_DNA"/>
</dbReference>
<feature type="compositionally biased region" description="Acidic residues" evidence="1">
    <location>
        <begin position="164"/>
        <end position="175"/>
    </location>
</feature>
<feature type="transmembrane region" description="Helical" evidence="2">
    <location>
        <begin position="689"/>
        <end position="711"/>
    </location>
</feature>
<comment type="caution">
    <text evidence="4">The sequence shown here is derived from an EMBL/GenBank/DDBJ whole genome shotgun (WGS) entry which is preliminary data.</text>
</comment>
<dbReference type="PROSITE" id="PS50006">
    <property type="entry name" value="FHA_DOMAIN"/>
    <property type="match status" value="1"/>
</dbReference>
<evidence type="ECO:0000313" key="5">
    <source>
        <dbReference type="Proteomes" id="UP001303115"/>
    </source>
</evidence>
<feature type="region of interest" description="Disordered" evidence="1">
    <location>
        <begin position="152"/>
        <end position="242"/>
    </location>
</feature>
<organism evidence="4 5">
    <name type="scientific">Parachaetomium inaequale</name>
    <dbReference type="NCBI Taxonomy" id="2588326"/>
    <lineage>
        <taxon>Eukaryota</taxon>
        <taxon>Fungi</taxon>
        <taxon>Dikarya</taxon>
        <taxon>Ascomycota</taxon>
        <taxon>Pezizomycotina</taxon>
        <taxon>Sordariomycetes</taxon>
        <taxon>Sordariomycetidae</taxon>
        <taxon>Sordariales</taxon>
        <taxon>Chaetomiaceae</taxon>
        <taxon>Parachaetomium</taxon>
    </lineage>
</organism>
<dbReference type="SUPFAM" id="SSF49879">
    <property type="entry name" value="SMAD/FHA domain"/>
    <property type="match status" value="1"/>
</dbReference>
<reference evidence="5" key="1">
    <citation type="journal article" date="2023" name="Mol. Phylogenet. Evol.">
        <title>Genome-scale phylogeny and comparative genomics of the fungal order Sordariales.</title>
        <authorList>
            <person name="Hensen N."/>
            <person name="Bonometti L."/>
            <person name="Westerberg I."/>
            <person name="Brannstrom I.O."/>
            <person name="Guillou S."/>
            <person name="Cros-Aarteil S."/>
            <person name="Calhoun S."/>
            <person name="Haridas S."/>
            <person name="Kuo A."/>
            <person name="Mondo S."/>
            <person name="Pangilinan J."/>
            <person name="Riley R."/>
            <person name="LaButti K."/>
            <person name="Andreopoulos B."/>
            <person name="Lipzen A."/>
            <person name="Chen C."/>
            <person name="Yan M."/>
            <person name="Daum C."/>
            <person name="Ng V."/>
            <person name="Clum A."/>
            <person name="Steindorff A."/>
            <person name="Ohm R.A."/>
            <person name="Martin F."/>
            <person name="Silar P."/>
            <person name="Natvig D.O."/>
            <person name="Lalanne C."/>
            <person name="Gautier V."/>
            <person name="Ament-Velasquez S.L."/>
            <person name="Kruys A."/>
            <person name="Hutchinson M.I."/>
            <person name="Powell A.J."/>
            <person name="Barry K."/>
            <person name="Miller A.N."/>
            <person name="Grigoriev I.V."/>
            <person name="Debuchy R."/>
            <person name="Gladieux P."/>
            <person name="Hiltunen Thoren M."/>
            <person name="Johannesson H."/>
        </authorList>
    </citation>
    <scope>NUCLEOTIDE SEQUENCE [LARGE SCALE GENOMIC DNA]</scope>
    <source>
        <strain evidence="5">CBS 284.82</strain>
    </source>
</reference>
<feature type="compositionally biased region" description="Acidic residues" evidence="1">
    <location>
        <begin position="333"/>
        <end position="345"/>
    </location>
</feature>
<keyword evidence="2" id="KW-0472">Membrane</keyword>
<name>A0AAN6PMN3_9PEZI</name>
<protein>
    <recommendedName>
        <fullName evidence="3">FHA domain-containing protein</fullName>
    </recommendedName>
</protein>
<keyword evidence="2" id="KW-1133">Transmembrane helix</keyword>
<feature type="compositionally biased region" description="Polar residues" evidence="1">
    <location>
        <begin position="179"/>
        <end position="200"/>
    </location>
</feature>
<accession>A0AAN6PMN3</accession>
<keyword evidence="2" id="KW-0812">Transmembrane</keyword>